<evidence type="ECO:0000313" key="6">
    <source>
        <dbReference type="EMBL" id="CAL1150397.1"/>
    </source>
</evidence>
<comment type="subcellular location">
    <subcellularLocation>
        <location evidence="1">Membrane</location>
        <topology evidence="1">Multi-pass membrane protein</topology>
    </subcellularLocation>
</comment>
<dbReference type="InterPro" id="IPR027359">
    <property type="entry name" value="Volt_channel_dom_sf"/>
</dbReference>
<accession>A0A9P1CR66</accession>
<dbReference type="EMBL" id="CAMXCT030002280">
    <property type="protein sequence ID" value="CAL4784334.1"/>
    <property type="molecule type" value="Genomic_DNA"/>
</dbReference>
<keyword evidence="4" id="KW-0472">Membrane</keyword>
<evidence type="ECO:0000313" key="7">
    <source>
        <dbReference type="Proteomes" id="UP001152797"/>
    </source>
</evidence>
<keyword evidence="3" id="KW-1133">Transmembrane helix</keyword>
<name>A0A9P1CR66_9DINO</name>
<evidence type="ECO:0000256" key="1">
    <source>
        <dbReference type="ARBA" id="ARBA00004141"/>
    </source>
</evidence>
<dbReference type="GO" id="GO:0016020">
    <property type="term" value="C:membrane"/>
    <property type="evidence" value="ECO:0007669"/>
    <property type="project" value="UniProtKB-SubCell"/>
</dbReference>
<keyword evidence="2" id="KW-0812">Transmembrane</keyword>
<evidence type="ECO:0000256" key="4">
    <source>
        <dbReference type="ARBA" id="ARBA00023136"/>
    </source>
</evidence>
<reference evidence="6" key="2">
    <citation type="submission" date="2024-04" db="EMBL/GenBank/DDBJ databases">
        <authorList>
            <person name="Chen Y."/>
            <person name="Shah S."/>
            <person name="Dougan E. K."/>
            <person name="Thang M."/>
            <person name="Chan C."/>
        </authorList>
    </citation>
    <scope>NUCLEOTIDE SEQUENCE [LARGE SCALE GENOMIC DNA]</scope>
</reference>
<gene>
    <name evidence="5" type="ORF">C1SCF055_LOCUS23448</name>
</gene>
<keyword evidence="7" id="KW-1185">Reference proteome</keyword>
<evidence type="ECO:0000313" key="5">
    <source>
        <dbReference type="EMBL" id="CAI3997022.1"/>
    </source>
</evidence>
<proteinExistence type="predicted"/>
<organism evidence="5">
    <name type="scientific">Cladocopium goreaui</name>
    <dbReference type="NCBI Taxonomy" id="2562237"/>
    <lineage>
        <taxon>Eukaryota</taxon>
        <taxon>Sar</taxon>
        <taxon>Alveolata</taxon>
        <taxon>Dinophyceae</taxon>
        <taxon>Suessiales</taxon>
        <taxon>Symbiodiniaceae</taxon>
        <taxon>Cladocopium</taxon>
    </lineage>
</organism>
<reference evidence="5" key="1">
    <citation type="submission" date="2022-10" db="EMBL/GenBank/DDBJ databases">
        <authorList>
            <person name="Chen Y."/>
            <person name="Dougan E. K."/>
            <person name="Chan C."/>
            <person name="Rhodes N."/>
            <person name="Thang M."/>
        </authorList>
    </citation>
    <scope>NUCLEOTIDE SEQUENCE</scope>
</reference>
<evidence type="ECO:0000256" key="3">
    <source>
        <dbReference type="ARBA" id="ARBA00022989"/>
    </source>
</evidence>
<dbReference type="AlphaFoldDB" id="A0A9P1CR66"/>
<dbReference type="Gene3D" id="1.20.120.350">
    <property type="entry name" value="Voltage-gated potassium channels. Chain C"/>
    <property type="match status" value="1"/>
</dbReference>
<dbReference type="Proteomes" id="UP001152797">
    <property type="component" value="Unassembled WGS sequence"/>
</dbReference>
<sequence length="248" mass="28103">MAKEQEELLSLVEAHQRIFQERLKKSFSKLLFGEELGQRVFPLQESVRHSRHSTAMESLTEEAPEQEAIEDIEELVRKLPSEPNKRQVSARIEEDSLELDPCPEQDHLDEVSIDLEPGPEDHIAKNRIDSSITNWFNGASTPKSPAMNTPGVMNTLKQTLAEDFQSEVPESSFPRRLDQFAGALICLSSLLMILEFEWEGRNAGALLGQDFQVSEHTIPFRVADALFDSLFMLEFILQIVANGQAYFT</sequence>
<protein>
    <submittedName>
        <fullName evidence="5">Uncharacterized protein</fullName>
    </submittedName>
</protein>
<dbReference type="EMBL" id="CAMXCT010002280">
    <property type="protein sequence ID" value="CAI3997022.1"/>
    <property type="molecule type" value="Genomic_DNA"/>
</dbReference>
<evidence type="ECO:0000256" key="2">
    <source>
        <dbReference type="ARBA" id="ARBA00022692"/>
    </source>
</evidence>
<comment type="caution">
    <text evidence="5">The sequence shown here is derived from an EMBL/GenBank/DDBJ whole genome shotgun (WGS) entry which is preliminary data.</text>
</comment>
<dbReference type="EMBL" id="CAMXCT020002280">
    <property type="protein sequence ID" value="CAL1150397.1"/>
    <property type="molecule type" value="Genomic_DNA"/>
</dbReference>